<evidence type="ECO:0000313" key="2">
    <source>
        <dbReference type="EMBL" id="MDT0552192.1"/>
    </source>
</evidence>
<dbReference type="RefSeq" id="WP_311592030.1">
    <property type="nucleotide sequence ID" value="NZ_JAVRHV010000001.1"/>
</dbReference>
<reference evidence="2 3" key="1">
    <citation type="submission" date="2023-09" db="EMBL/GenBank/DDBJ databases">
        <authorList>
            <person name="Rey-Velasco X."/>
        </authorList>
    </citation>
    <scope>NUCLEOTIDE SEQUENCE [LARGE SCALE GENOMIC DNA]</scope>
    <source>
        <strain evidence="2 3">P050</strain>
    </source>
</reference>
<dbReference type="Proteomes" id="UP001252186">
    <property type="component" value="Unassembled WGS sequence"/>
</dbReference>
<dbReference type="InterPro" id="IPR007329">
    <property type="entry name" value="FMN-bd"/>
</dbReference>
<evidence type="ECO:0000313" key="3">
    <source>
        <dbReference type="Proteomes" id="UP001252186"/>
    </source>
</evidence>
<name>A0ABU2Y2C7_9FLAO</name>
<organism evidence="2 3">
    <name type="scientific">Urechidicola vernalis</name>
    <dbReference type="NCBI Taxonomy" id="3075600"/>
    <lineage>
        <taxon>Bacteria</taxon>
        <taxon>Pseudomonadati</taxon>
        <taxon>Bacteroidota</taxon>
        <taxon>Flavobacteriia</taxon>
        <taxon>Flavobacteriales</taxon>
        <taxon>Flavobacteriaceae</taxon>
        <taxon>Urechidicola</taxon>
    </lineage>
</organism>
<gene>
    <name evidence="2" type="ORF">RM519_02930</name>
</gene>
<feature type="domain" description="FMN-binding" evidence="1">
    <location>
        <begin position="83"/>
        <end position="155"/>
    </location>
</feature>
<protein>
    <submittedName>
        <fullName evidence="2">FMN-binding protein</fullName>
    </submittedName>
</protein>
<dbReference type="Pfam" id="PF04205">
    <property type="entry name" value="FMN_bind"/>
    <property type="match status" value="1"/>
</dbReference>
<sequence>MQTLNSVSSGLPKNIHKKVTKEIASFYDVKDFELKSISVSDELNSLLIHPIKEKNLFQIIISGELVGYAYVAKAPSKTDEFDYLVLFDKDLIITRSKLLIYREDYGAEIGSKRWLKQFIGLKEGENIEYGNQIVPISGATISAESITIAINQLLQSIAILNENGLFN</sequence>
<dbReference type="EMBL" id="JAVRHV010000001">
    <property type="protein sequence ID" value="MDT0552192.1"/>
    <property type="molecule type" value="Genomic_DNA"/>
</dbReference>
<keyword evidence="3" id="KW-1185">Reference proteome</keyword>
<accession>A0ABU2Y2C7</accession>
<proteinExistence type="predicted"/>
<evidence type="ECO:0000259" key="1">
    <source>
        <dbReference type="Pfam" id="PF04205"/>
    </source>
</evidence>
<comment type="caution">
    <text evidence="2">The sequence shown here is derived from an EMBL/GenBank/DDBJ whole genome shotgun (WGS) entry which is preliminary data.</text>
</comment>